<dbReference type="Proteomes" id="UP000276133">
    <property type="component" value="Unassembled WGS sequence"/>
</dbReference>
<organism evidence="1 2">
    <name type="scientific">Brachionus plicatilis</name>
    <name type="common">Marine rotifer</name>
    <name type="synonym">Brachionus muelleri</name>
    <dbReference type="NCBI Taxonomy" id="10195"/>
    <lineage>
        <taxon>Eukaryota</taxon>
        <taxon>Metazoa</taxon>
        <taxon>Spiralia</taxon>
        <taxon>Gnathifera</taxon>
        <taxon>Rotifera</taxon>
        <taxon>Eurotatoria</taxon>
        <taxon>Monogononta</taxon>
        <taxon>Pseudotrocha</taxon>
        <taxon>Ploima</taxon>
        <taxon>Brachionidae</taxon>
        <taxon>Brachionus</taxon>
    </lineage>
</organism>
<proteinExistence type="predicted"/>
<reference evidence="1 2" key="1">
    <citation type="journal article" date="2018" name="Sci. Rep.">
        <title>Genomic signatures of local adaptation to the degree of environmental predictability in rotifers.</title>
        <authorList>
            <person name="Franch-Gras L."/>
            <person name="Hahn C."/>
            <person name="Garcia-Roger E.M."/>
            <person name="Carmona M.J."/>
            <person name="Serra M."/>
            <person name="Gomez A."/>
        </authorList>
    </citation>
    <scope>NUCLEOTIDE SEQUENCE [LARGE SCALE GENOMIC DNA]</scope>
    <source>
        <strain evidence="1">HYR1</strain>
    </source>
</reference>
<sequence length="61" mass="7062">MSLKTFFILIFSNIAKTGYALHLSYNVLIVCIYCELANKIPDPLSIMWRVNEERQGCETSY</sequence>
<name>A0A3M7SLE4_BRAPC</name>
<gene>
    <name evidence="1" type="ORF">BpHYR1_027098</name>
</gene>
<accession>A0A3M7SLE4</accession>
<protein>
    <submittedName>
        <fullName evidence="1">Uncharacterized protein</fullName>
    </submittedName>
</protein>
<dbReference type="EMBL" id="REGN01001156">
    <property type="protein sequence ID" value="RNA36621.1"/>
    <property type="molecule type" value="Genomic_DNA"/>
</dbReference>
<evidence type="ECO:0000313" key="1">
    <source>
        <dbReference type="EMBL" id="RNA36621.1"/>
    </source>
</evidence>
<dbReference type="AlphaFoldDB" id="A0A3M7SLE4"/>
<evidence type="ECO:0000313" key="2">
    <source>
        <dbReference type="Proteomes" id="UP000276133"/>
    </source>
</evidence>
<comment type="caution">
    <text evidence="1">The sequence shown here is derived from an EMBL/GenBank/DDBJ whole genome shotgun (WGS) entry which is preliminary data.</text>
</comment>
<keyword evidence="2" id="KW-1185">Reference proteome</keyword>